<accession>A0AAV9BEC0</accession>
<protein>
    <submittedName>
        <fullName evidence="1">Uncharacterized protein</fullName>
    </submittedName>
</protein>
<gene>
    <name evidence="1" type="ORF">QJS04_geneDACA009792</name>
</gene>
<dbReference type="EMBL" id="JAUJYN010000004">
    <property type="protein sequence ID" value="KAK1274492.1"/>
    <property type="molecule type" value="Genomic_DNA"/>
</dbReference>
<dbReference type="Proteomes" id="UP001179952">
    <property type="component" value="Unassembled WGS sequence"/>
</dbReference>
<proteinExistence type="predicted"/>
<reference evidence="1" key="1">
    <citation type="journal article" date="2023" name="Nat. Commun.">
        <title>Diploid and tetraploid genomes of Acorus and the evolution of monocots.</title>
        <authorList>
            <person name="Ma L."/>
            <person name="Liu K.W."/>
            <person name="Li Z."/>
            <person name="Hsiao Y.Y."/>
            <person name="Qi Y."/>
            <person name="Fu T."/>
            <person name="Tang G.D."/>
            <person name="Zhang D."/>
            <person name="Sun W.H."/>
            <person name="Liu D.K."/>
            <person name="Li Y."/>
            <person name="Chen G.Z."/>
            <person name="Liu X.D."/>
            <person name="Liao X.Y."/>
            <person name="Jiang Y.T."/>
            <person name="Yu X."/>
            <person name="Hao Y."/>
            <person name="Huang J."/>
            <person name="Zhao X.W."/>
            <person name="Ke S."/>
            <person name="Chen Y.Y."/>
            <person name="Wu W.L."/>
            <person name="Hsu J.L."/>
            <person name="Lin Y.F."/>
            <person name="Huang M.D."/>
            <person name="Li C.Y."/>
            <person name="Huang L."/>
            <person name="Wang Z.W."/>
            <person name="Zhao X."/>
            <person name="Zhong W.Y."/>
            <person name="Peng D.H."/>
            <person name="Ahmad S."/>
            <person name="Lan S."/>
            <person name="Zhang J.S."/>
            <person name="Tsai W.C."/>
            <person name="Van de Peer Y."/>
            <person name="Liu Z.J."/>
        </authorList>
    </citation>
    <scope>NUCLEOTIDE SEQUENCE</scope>
    <source>
        <strain evidence="1">SCP</strain>
    </source>
</reference>
<name>A0AAV9BEC0_ACOGR</name>
<comment type="caution">
    <text evidence="1">The sequence shown here is derived from an EMBL/GenBank/DDBJ whole genome shotgun (WGS) entry which is preliminary data.</text>
</comment>
<evidence type="ECO:0000313" key="2">
    <source>
        <dbReference type="Proteomes" id="UP001179952"/>
    </source>
</evidence>
<dbReference type="AlphaFoldDB" id="A0AAV9BEC0"/>
<keyword evidence="2" id="KW-1185">Reference proteome</keyword>
<organism evidence="1 2">
    <name type="scientific">Acorus gramineus</name>
    <name type="common">Dwarf sweet flag</name>
    <dbReference type="NCBI Taxonomy" id="55184"/>
    <lineage>
        <taxon>Eukaryota</taxon>
        <taxon>Viridiplantae</taxon>
        <taxon>Streptophyta</taxon>
        <taxon>Embryophyta</taxon>
        <taxon>Tracheophyta</taxon>
        <taxon>Spermatophyta</taxon>
        <taxon>Magnoliopsida</taxon>
        <taxon>Liliopsida</taxon>
        <taxon>Acoraceae</taxon>
        <taxon>Acorus</taxon>
    </lineage>
</organism>
<reference evidence="1" key="2">
    <citation type="submission" date="2023-06" db="EMBL/GenBank/DDBJ databases">
        <authorList>
            <person name="Ma L."/>
            <person name="Liu K.-W."/>
            <person name="Li Z."/>
            <person name="Hsiao Y.-Y."/>
            <person name="Qi Y."/>
            <person name="Fu T."/>
            <person name="Tang G."/>
            <person name="Zhang D."/>
            <person name="Sun W.-H."/>
            <person name="Liu D.-K."/>
            <person name="Li Y."/>
            <person name="Chen G.-Z."/>
            <person name="Liu X.-D."/>
            <person name="Liao X.-Y."/>
            <person name="Jiang Y.-T."/>
            <person name="Yu X."/>
            <person name="Hao Y."/>
            <person name="Huang J."/>
            <person name="Zhao X.-W."/>
            <person name="Ke S."/>
            <person name="Chen Y.-Y."/>
            <person name="Wu W.-L."/>
            <person name="Hsu J.-L."/>
            <person name="Lin Y.-F."/>
            <person name="Huang M.-D."/>
            <person name="Li C.-Y."/>
            <person name="Huang L."/>
            <person name="Wang Z.-W."/>
            <person name="Zhao X."/>
            <person name="Zhong W.-Y."/>
            <person name="Peng D.-H."/>
            <person name="Ahmad S."/>
            <person name="Lan S."/>
            <person name="Zhang J.-S."/>
            <person name="Tsai W.-C."/>
            <person name="Van De Peer Y."/>
            <person name="Liu Z.-J."/>
        </authorList>
    </citation>
    <scope>NUCLEOTIDE SEQUENCE</scope>
    <source>
        <strain evidence="1">SCP</strain>
        <tissue evidence="1">Leaves</tissue>
    </source>
</reference>
<evidence type="ECO:0000313" key="1">
    <source>
        <dbReference type="EMBL" id="KAK1274492.1"/>
    </source>
</evidence>
<sequence length="97" mass="10576">MGGLVDDAIEGAEDEGLWTRYLRKPSLLGCHATAAAFDGGGGGELGLELLGDEAHLLGDASGLAGVLLSASFPLLWDRQCGSWWWWCFGWWWWEGYS</sequence>